<dbReference type="KEGG" id="add:HUW48_08525"/>
<evidence type="ECO:0000256" key="6">
    <source>
        <dbReference type="SAM" id="Phobius"/>
    </source>
</evidence>
<evidence type="ECO:0000256" key="2">
    <source>
        <dbReference type="ARBA" id="ARBA00022475"/>
    </source>
</evidence>
<dbReference type="PIRSF" id="PIRSF006060">
    <property type="entry name" value="AA_transporter"/>
    <property type="match status" value="1"/>
</dbReference>
<dbReference type="AlphaFoldDB" id="A0A7L7L6W6"/>
<keyword evidence="8" id="KW-1185">Reference proteome</keyword>
<feature type="transmembrane region" description="Helical" evidence="6">
    <location>
        <begin position="45"/>
        <end position="66"/>
    </location>
</feature>
<sequence>MATNQPELKKVLKPVHLWAMAVGLVISGEYFGWNYGWGVAGTLGFLVATLVVTLFYVTFVFSFTELTTSIPHAGGPFAYAYRAMGPVGALVAGYATLVEFVFAAPAIAFALGSYVHFLYPEIPVLVTALGCYVIFTGLNVLGVKESALFSVVVTTLAVLELVVYLGIVAPAFKTENFLLNPLPFGWWGVFAALPFAIWLYVCIEGVAMVAEEVKDSKKAIAQGYISGILTLLVLALAVMIVTGGITNWQNLAAIDYPLPAAIGLVLGKNNPVTQLFAGIGLFGLIASFHGIILTYSRQLFALARSRYLPVALSRIHPRFKTPHVALLAGAGFGMLALFFLDTSKLVILSTFGAVVMYLVSMVSLFILRKKEPHLSRPFKAPFYPYFPAVAFLLAVVAALAFLYYYIWLCCLFLAGLLFTLIIFFLTGSHKKLSSHDVTIKSISAAGLPLINPTSNHSE</sequence>
<feature type="transmembrane region" description="Helical" evidence="6">
    <location>
        <begin position="148"/>
        <end position="172"/>
    </location>
</feature>
<dbReference type="GO" id="GO:0005886">
    <property type="term" value="C:plasma membrane"/>
    <property type="evidence" value="ECO:0007669"/>
    <property type="project" value="UniProtKB-SubCell"/>
</dbReference>
<name>A0A7L7L6W6_9BACT</name>
<dbReference type="InterPro" id="IPR050367">
    <property type="entry name" value="APC_superfamily"/>
</dbReference>
<evidence type="ECO:0000256" key="5">
    <source>
        <dbReference type="ARBA" id="ARBA00023136"/>
    </source>
</evidence>
<keyword evidence="2" id="KW-1003">Cell membrane</keyword>
<dbReference type="NCBIfam" id="TIGR00908">
    <property type="entry name" value="2A0305"/>
    <property type="match status" value="1"/>
</dbReference>
<dbReference type="EMBL" id="CP055153">
    <property type="protein sequence ID" value="QMU28089.1"/>
    <property type="molecule type" value="Genomic_DNA"/>
</dbReference>
<dbReference type="RefSeq" id="WP_182415277.1">
    <property type="nucleotide sequence ID" value="NZ_CP055153.1"/>
</dbReference>
<feature type="transmembrane region" description="Helical" evidence="6">
    <location>
        <begin position="324"/>
        <end position="340"/>
    </location>
</feature>
<feature type="transmembrane region" description="Helical" evidence="6">
    <location>
        <begin position="15"/>
        <end position="33"/>
    </location>
</feature>
<evidence type="ECO:0000256" key="4">
    <source>
        <dbReference type="ARBA" id="ARBA00022989"/>
    </source>
</evidence>
<comment type="subcellular location">
    <subcellularLocation>
        <location evidence="1">Cell membrane</location>
        <topology evidence="1">Multi-pass membrane protein</topology>
    </subcellularLocation>
</comment>
<protein>
    <submittedName>
        <fullName evidence="7">Ethanolamine permease</fullName>
    </submittedName>
</protein>
<organism evidence="7 8">
    <name type="scientific">Adhaeribacter radiodurans</name>
    <dbReference type="NCBI Taxonomy" id="2745197"/>
    <lineage>
        <taxon>Bacteria</taxon>
        <taxon>Pseudomonadati</taxon>
        <taxon>Bacteroidota</taxon>
        <taxon>Cytophagia</taxon>
        <taxon>Cytophagales</taxon>
        <taxon>Hymenobacteraceae</taxon>
        <taxon>Adhaeribacter</taxon>
    </lineage>
</organism>
<dbReference type="PANTHER" id="PTHR42770:SF7">
    <property type="entry name" value="MEMBRANE PROTEIN"/>
    <property type="match status" value="1"/>
</dbReference>
<dbReference type="PANTHER" id="PTHR42770">
    <property type="entry name" value="AMINO ACID TRANSPORTER-RELATED"/>
    <property type="match status" value="1"/>
</dbReference>
<dbReference type="Pfam" id="PF13520">
    <property type="entry name" value="AA_permease_2"/>
    <property type="match status" value="1"/>
</dbReference>
<reference evidence="7 8" key="1">
    <citation type="submission" date="2020-06" db="EMBL/GenBank/DDBJ databases">
        <authorList>
            <person name="Hwang Y.J."/>
        </authorList>
    </citation>
    <scope>NUCLEOTIDE SEQUENCE [LARGE SCALE GENOMIC DNA]</scope>
    <source>
        <strain evidence="7 8">KUDC8001</strain>
    </source>
</reference>
<reference evidence="7 8" key="2">
    <citation type="submission" date="2020-08" db="EMBL/GenBank/DDBJ databases">
        <title>Adhaeribacter dokdonensis sp. nov., isolated from the rhizosphere of Elymus tsukushiensis, a plant native to the Dokdo Islands, Republic of Korea.</title>
        <authorList>
            <person name="Ghim S.Y."/>
        </authorList>
    </citation>
    <scope>NUCLEOTIDE SEQUENCE [LARGE SCALE GENOMIC DNA]</scope>
    <source>
        <strain evidence="7 8">KUDC8001</strain>
    </source>
</reference>
<keyword evidence="5 6" id="KW-0472">Membrane</keyword>
<evidence type="ECO:0000256" key="1">
    <source>
        <dbReference type="ARBA" id="ARBA00004651"/>
    </source>
</evidence>
<dbReference type="Proteomes" id="UP000514509">
    <property type="component" value="Chromosome"/>
</dbReference>
<feature type="transmembrane region" description="Helical" evidence="6">
    <location>
        <begin position="87"/>
        <end position="110"/>
    </location>
</feature>
<evidence type="ECO:0000313" key="8">
    <source>
        <dbReference type="Proteomes" id="UP000514509"/>
    </source>
</evidence>
<proteinExistence type="predicted"/>
<feature type="transmembrane region" description="Helical" evidence="6">
    <location>
        <begin position="184"/>
        <end position="203"/>
    </location>
</feature>
<evidence type="ECO:0000256" key="3">
    <source>
        <dbReference type="ARBA" id="ARBA00022692"/>
    </source>
</evidence>
<evidence type="ECO:0000313" key="7">
    <source>
        <dbReference type="EMBL" id="QMU28089.1"/>
    </source>
</evidence>
<feature type="transmembrane region" description="Helical" evidence="6">
    <location>
        <begin position="275"/>
        <end position="296"/>
    </location>
</feature>
<dbReference type="InterPro" id="IPR004757">
    <property type="entry name" value="EtNH_permease"/>
</dbReference>
<keyword evidence="4 6" id="KW-1133">Transmembrane helix</keyword>
<keyword evidence="3 6" id="KW-0812">Transmembrane</keyword>
<feature type="transmembrane region" description="Helical" evidence="6">
    <location>
        <begin position="380"/>
        <end position="399"/>
    </location>
</feature>
<accession>A0A7L7L6W6</accession>
<feature type="transmembrane region" description="Helical" evidence="6">
    <location>
        <begin position="122"/>
        <end position="141"/>
    </location>
</feature>
<dbReference type="Gene3D" id="1.20.1740.10">
    <property type="entry name" value="Amino acid/polyamine transporter I"/>
    <property type="match status" value="1"/>
</dbReference>
<gene>
    <name evidence="7" type="primary">eat</name>
    <name evidence="7" type="ORF">HUW48_08525</name>
</gene>
<feature type="transmembrane region" description="Helical" evidence="6">
    <location>
        <begin position="346"/>
        <end position="368"/>
    </location>
</feature>
<dbReference type="InterPro" id="IPR002293">
    <property type="entry name" value="AA/rel_permease1"/>
</dbReference>
<feature type="transmembrane region" description="Helical" evidence="6">
    <location>
        <begin position="405"/>
        <end position="425"/>
    </location>
</feature>
<dbReference type="GO" id="GO:0022857">
    <property type="term" value="F:transmembrane transporter activity"/>
    <property type="evidence" value="ECO:0007669"/>
    <property type="project" value="InterPro"/>
</dbReference>
<feature type="transmembrane region" description="Helical" evidence="6">
    <location>
        <begin position="224"/>
        <end position="245"/>
    </location>
</feature>